<organism evidence="1 2">
    <name type="scientific">Paractinoplanes brasiliensis</name>
    <dbReference type="NCBI Taxonomy" id="52695"/>
    <lineage>
        <taxon>Bacteria</taxon>
        <taxon>Bacillati</taxon>
        <taxon>Actinomycetota</taxon>
        <taxon>Actinomycetes</taxon>
        <taxon>Micromonosporales</taxon>
        <taxon>Micromonosporaceae</taxon>
        <taxon>Paractinoplanes</taxon>
    </lineage>
</organism>
<reference evidence="1 2" key="1">
    <citation type="submission" date="2019-03" db="EMBL/GenBank/DDBJ databases">
        <title>Sequencing the genomes of 1000 actinobacteria strains.</title>
        <authorList>
            <person name="Klenk H.-P."/>
        </authorList>
    </citation>
    <scope>NUCLEOTIDE SEQUENCE [LARGE SCALE GENOMIC DNA]</scope>
    <source>
        <strain evidence="1 2">DSM 43805</strain>
    </source>
</reference>
<dbReference type="AlphaFoldDB" id="A0A4R6JLY4"/>
<dbReference type="SUPFAM" id="SSF48371">
    <property type="entry name" value="ARM repeat"/>
    <property type="match status" value="1"/>
</dbReference>
<protein>
    <submittedName>
        <fullName evidence="1">Uncharacterized protein</fullName>
    </submittedName>
</protein>
<evidence type="ECO:0000313" key="1">
    <source>
        <dbReference type="EMBL" id="TDO37344.1"/>
    </source>
</evidence>
<dbReference type="InterPro" id="IPR011989">
    <property type="entry name" value="ARM-like"/>
</dbReference>
<keyword evidence="2" id="KW-1185">Reference proteome</keyword>
<proteinExistence type="predicted"/>
<dbReference type="EMBL" id="SNWR01000001">
    <property type="protein sequence ID" value="TDO37344.1"/>
    <property type="molecule type" value="Genomic_DNA"/>
</dbReference>
<gene>
    <name evidence="1" type="ORF">C8E87_0959</name>
</gene>
<dbReference type="Proteomes" id="UP000294901">
    <property type="component" value="Unassembled WGS sequence"/>
</dbReference>
<dbReference type="InterPro" id="IPR016024">
    <property type="entry name" value="ARM-type_fold"/>
</dbReference>
<comment type="caution">
    <text evidence="1">The sequence shown here is derived from an EMBL/GenBank/DDBJ whole genome shotgun (WGS) entry which is preliminary data.</text>
</comment>
<evidence type="ECO:0000313" key="2">
    <source>
        <dbReference type="Proteomes" id="UP000294901"/>
    </source>
</evidence>
<dbReference type="Gene3D" id="1.25.10.10">
    <property type="entry name" value="Leucine-rich Repeat Variant"/>
    <property type="match status" value="1"/>
</dbReference>
<accession>A0A4R6JLY4</accession>
<name>A0A4R6JLY4_9ACTN</name>
<sequence>MAVPSAGTQRRQRHSVSVMAVNTRRAAATSPAELVRDVRRVVGGRPRTSADVLRKLATDRDRARHAMARHGWDIPEEDLLRLAKDSSANVRFWLANVPGSTRPVVRVLAEDPDDRIAVSARQWLRKPPRRGGFPNPAQLGRPIVEVEHHIWNQYMSRGQGQPYT</sequence>